<dbReference type="Proteomes" id="UP001148018">
    <property type="component" value="Unassembled WGS sequence"/>
</dbReference>
<gene>
    <name evidence="2" type="ORF">NHX12_012537</name>
</gene>
<sequence length="183" mass="20104">MCVLISYSRSQEPKTQSEPPGLQSAALTENRCGGSEVEEALDTASPEPRQSLALSTTTGWWEFRSVSPHVLIASTLQSGAAAANTLFAYHRLHTWFTFTRALPLWPELLRAVEPGAVGVVLLVLLDRHVLVSDALFNEWKVYLNNLCCVFKSFIMSFSDCSLLLHPQNLAGEGQYNSSPPAPL</sequence>
<reference evidence="2" key="1">
    <citation type="submission" date="2022-07" db="EMBL/GenBank/DDBJ databases">
        <title>Chromosome-level genome of Muraenolepis orangiensis.</title>
        <authorList>
            <person name="Kim J."/>
        </authorList>
    </citation>
    <scope>NUCLEOTIDE SEQUENCE</scope>
    <source>
        <strain evidence="2">KU_S4_2022</strain>
        <tissue evidence="2">Muscle</tissue>
    </source>
</reference>
<organism evidence="2 3">
    <name type="scientific">Muraenolepis orangiensis</name>
    <name type="common">Patagonian moray cod</name>
    <dbReference type="NCBI Taxonomy" id="630683"/>
    <lineage>
        <taxon>Eukaryota</taxon>
        <taxon>Metazoa</taxon>
        <taxon>Chordata</taxon>
        <taxon>Craniata</taxon>
        <taxon>Vertebrata</taxon>
        <taxon>Euteleostomi</taxon>
        <taxon>Actinopterygii</taxon>
        <taxon>Neopterygii</taxon>
        <taxon>Teleostei</taxon>
        <taxon>Neoteleostei</taxon>
        <taxon>Acanthomorphata</taxon>
        <taxon>Zeiogadaria</taxon>
        <taxon>Gadariae</taxon>
        <taxon>Gadiformes</taxon>
        <taxon>Muraenolepidoidei</taxon>
        <taxon>Muraenolepididae</taxon>
        <taxon>Muraenolepis</taxon>
    </lineage>
</organism>
<dbReference type="EMBL" id="JANIIK010000117">
    <property type="protein sequence ID" value="KAJ3586136.1"/>
    <property type="molecule type" value="Genomic_DNA"/>
</dbReference>
<dbReference type="AlphaFoldDB" id="A0A9Q0I774"/>
<feature type="region of interest" description="Disordered" evidence="1">
    <location>
        <begin position="7"/>
        <end position="26"/>
    </location>
</feature>
<protein>
    <submittedName>
        <fullName evidence="2">Uncharacterized protein</fullName>
    </submittedName>
</protein>
<accession>A0A9Q0I774</accession>
<evidence type="ECO:0000313" key="2">
    <source>
        <dbReference type="EMBL" id="KAJ3586136.1"/>
    </source>
</evidence>
<keyword evidence="3" id="KW-1185">Reference proteome</keyword>
<feature type="compositionally biased region" description="Polar residues" evidence="1">
    <location>
        <begin position="7"/>
        <end position="18"/>
    </location>
</feature>
<evidence type="ECO:0000256" key="1">
    <source>
        <dbReference type="SAM" id="MobiDB-lite"/>
    </source>
</evidence>
<proteinExistence type="predicted"/>
<name>A0A9Q0I774_9TELE</name>
<comment type="caution">
    <text evidence="2">The sequence shown here is derived from an EMBL/GenBank/DDBJ whole genome shotgun (WGS) entry which is preliminary data.</text>
</comment>
<evidence type="ECO:0000313" key="3">
    <source>
        <dbReference type="Proteomes" id="UP001148018"/>
    </source>
</evidence>